<dbReference type="InterPro" id="IPR036291">
    <property type="entry name" value="NAD(P)-bd_dom_sf"/>
</dbReference>
<dbReference type="UniPathway" id="UPA00124"/>
<comment type="function">
    <text evidence="2">Catalyzes the reduction of dTDP-6-deoxy-L-lyxo-4-hexulose to yield dTDP-L-rhamnose.</text>
</comment>
<protein>
    <recommendedName>
        <fullName evidence="2">dTDP-4-dehydrorhamnose reductase</fullName>
        <ecNumber evidence="2">1.1.1.133</ecNumber>
    </recommendedName>
</protein>
<evidence type="ECO:0000256" key="1">
    <source>
        <dbReference type="ARBA" id="ARBA00010944"/>
    </source>
</evidence>
<dbReference type="PANTHER" id="PTHR10491">
    <property type="entry name" value="DTDP-4-DEHYDRORHAMNOSE REDUCTASE"/>
    <property type="match status" value="1"/>
</dbReference>
<gene>
    <name evidence="4" type="primary">rfbD</name>
    <name evidence="4" type="ORF">HCG48_16695</name>
</gene>
<keyword evidence="2 4" id="KW-0560">Oxidoreductase</keyword>
<sequence length="294" mass="31667">MKLLMTGKMGQLGEELQTVLPTVGEIVAVGRHELDLTDGDRIRELVTTVKPDVVVNAAAYTAVDKAESEPDLAMSVNGTGVGVLAQVCDEIGARFIHLSTDYVFDGRQSHPYGETDPTHPLGSYGKSKLAGETAIREIGGDAIILRTAWVYGVGGTGNFVKTMLRLGGDREQLRVVCDQVGSPTWTGDLAGAIAAIVRQQIPAGTYHYTNSGVASWYDFAIAIFEEAQTLGFPLKVRSVTPITTADYPTPAKRPAYSVLSNQKIASALGTYPPHWRQGLRQMLKNFAVFGNKVQ</sequence>
<evidence type="ECO:0000313" key="5">
    <source>
        <dbReference type="Proteomes" id="UP000500857"/>
    </source>
</evidence>
<dbReference type="AlphaFoldDB" id="A0A6H1U0U6"/>
<reference evidence="4 5" key="1">
    <citation type="submission" date="2020-04" db="EMBL/GenBank/DDBJ databases">
        <authorList>
            <person name="Basu S."/>
            <person name="Maruthanayagam V."/>
            <person name="Chakraborty S."/>
            <person name="Pramanik A."/>
            <person name="Mukherjee J."/>
            <person name="Brink B."/>
        </authorList>
    </citation>
    <scope>NUCLEOTIDE SEQUENCE [LARGE SCALE GENOMIC DNA]</scope>
    <source>
        <strain evidence="4 5">AP17</strain>
    </source>
</reference>
<dbReference type="Gene3D" id="3.40.50.720">
    <property type="entry name" value="NAD(P)-binding Rossmann-like Domain"/>
    <property type="match status" value="1"/>
</dbReference>
<dbReference type="EC" id="1.1.1.133" evidence="2"/>
<dbReference type="NCBIfam" id="TIGR01214">
    <property type="entry name" value="rmlD"/>
    <property type="match status" value="1"/>
</dbReference>
<feature type="domain" description="RmlD-like substrate binding" evidence="3">
    <location>
        <begin position="1"/>
        <end position="286"/>
    </location>
</feature>
<comment type="pathway">
    <text evidence="2">Carbohydrate biosynthesis; dTDP-L-rhamnose biosynthesis.</text>
</comment>
<dbReference type="InterPro" id="IPR029903">
    <property type="entry name" value="RmlD-like-bd"/>
</dbReference>
<proteinExistence type="inferred from homology"/>
<dbReference type="CDD" id="cd05254">
    <property type="entry name" value="dTDP_HR_like_SDR_e"/>
    <property type="match status" value="1"/>
</dbReference>
<keyword evidence="5" id="KW-1185">Reference proteome</keyword>
<organism evidence="4 5">
    <name type="scientific">Oxynema aestuarii AP17</name>
    <dbReference type="NCBI Taxonomy" id="2064643"/>
    <lineage>
        <taxon>Bacteria</taxon>
        <taxon>Bacillati</taxon>
        <taxon>Cyanobacteriota</taxon>
        <taxon>Cyanophyceae</taxon>
        <taxon>Oscillatoriophycideae</taxon>
        <taxon>Oscillatoriales</taxon>
        <taxon>Oscillatoriaceae</taxon>
        <taxon>Oxynema</taxon>
        <taxon>Oxynema aestuarii</taxon>
    </lineage>
</organism>
<dbReference type="KEGG" id="oxy:HCG48_16695"/>
<name>A0A6H1U0U6_9CYAN</name>
<dbReference type="GO" id="GO:0005829">
    <property type="term" value="C:cytosol"/>
    <property type="evidence" value="ECO:0007669"/>
    <property type="project" value="TreeGrafter"/>
</dbReference>
<dbReference type="SUPFAM" id="SSF51735">
    <property type="entry name" value="NAD(P)-binding Rossmann-fold domains"/>
    <property type="match status" value="1"/>
</dbReference>
<dbReference type="Gene3D" id="3.90.25.10">
    <property type="entry name" value="UDP-galactose 4-epimerase, domain 1"/>
    <property type="match status" value="1"/>
</dbReference>
<dbReference type="Pfam" id="PF04321">
    <property type="entry name" value="RmlD_sub_bind"/>
    <property type="match status" value="1"/>
</dbReference>
<evidence type="ECO:0000313" key="4">
    <source>
        <dbReference type="EMBL" id="QIZ72017.1"/>
    </source>
</evidence>
<dbReference type="RefSeq" id="WP_168570168.1">
    <property type="nucleotide sequence ID" value="NZ_CP051167.1"/>
</dbReference>
<keyword evidence="2" id="KW-0521">NADP</keyword>
<dbReference type="EMBL" id="CP051167">
    <property type="protein sequence ID" value="QIZ72017.1"/>
    <property type="molecule type" value="Genomic_DNA"/>
</dbReference>
<comment type="similarity">
    <text evidence="1 2">Belongs to the dTDP-4-dehydrorhamnose reductase family.</text>
</comment>
<dbReference type="PANTHER" id="PTHR10491:SF4">
    <property type="entry name" value="METHIONINE ADENOSYLTRANSFERASE 2 SUBUNIT BETA"/>
    <property type="match status" value="1"/>
</dbReference>
<dbReference type="Proteomes" id="UP000500857">
    <property type="component" value="Chromosome"/>
</dbReference>
<accession>A0A6H1U0U6</accession>
<dbReference type="InterPro" id="IPR005913">
    <property type="entry name" value="dTDP_dehydrorham_reduct"/>
</dbReference>
<evidence type="ECO:0000256" key="2">
    <source>
        <dbReference type="RuleBase" id="RU364082"/>
    </source>
</evidence>
<dbReference type="GO" id="GO:0008831">
    <property type="term" value="F:dTDP-4-dehydrorhamnose reductase activity"/>
    <property type="evidence" value="ECO:0007669"/>
    <property type="project" value="UniProtKB-EC"/>
</dbReference>
<dbReference type="GO" id="GO:0019305">
    <property type="term" value="P:dTDP-rhamnose biosynthetic process"/>
    <property type="evidence" value="ECO:0007669"/>
    <property type="project" value="UniProtKB-UniPathway"/>
</dbReference>
<evidence type="ECO:0000259" key="3">
    <source>
        <dbReference type="Pfam" id="PF04321"/>
    </source>
</evidence>